<evidence type="ECO:0000256" key="1">
    <source>
        <dbReference type="PROSITE-ProRule" id="PRU00781"/>
    </source>
</evidence>
<sequence length="1509" mass="169934">MKTPIELKKSPPDSKQMRSVDESSEDSFDNGSYVTDKIQGGPNEGIGWFHAKIKVENTIHWANNYKIQACMFFIFICGAGLTIAFADNDADVSVGLVAGSVITLFCCSAVVYTFLTRPTWRKHPNPIIFFRSICDICLVAVLLITELYKCGNGECSQTLTGASCTATAALTQFFLWTSESWFFVMAIDMLSSLQSPFTDYKTNVRRYHGFVWATGENRSSWVEQMMNFMITCKGYFDFVVWFQMNDFHDALKKGKTKKTDVDVDVDLSPQVNLALRCEVLYYTTTGIIQAVRDTQHLPPGANQQELYLQPQGTEDNRGSLGVDEYMIRTRPKAALGKGTLFIDYCPHTFQTIREHFGIDTNQYIESLSRTTKERLSEGASGAFMFFSADQQLIVKSMSDEESAFLRSVAAEYASFLLTNPDSLLTRFYGCHAIRLYGNTFNFVVMANLFSTEKVIHRRYDIKGSWVNRSAKHPSKGKRVTCRHCNAKYVFGSTDAENCRARVGRHEPNVILKDNDLTAKVRLDPKVAEELYDQLVKDANFLSRLGIMDYSLLLGIHNVEYMVNPDLEEEPIIPPKDAVGPRRRTINNSTMMQRGGREGSNAPPIRDSKPRTHLPRVATGTRRANTVVGPSIYYFGLIDILQTWNMDKKLERFAKTKLLAKDADGLSAIPPAAYCERFKRKMGEILSVTTRDELQDRRPTARRTRPLRHADPEEDALMHLIMEREQREASTSNQTDRPIGVKPSKLQYPSVLPPLRRPEGPKLSLNGSVKNVTLRPTGQKLNAAGDFYSPVRPREAALNSSDFRQNLAISRIKTPAPKRLVGAMATPSPRNPLRYDEMKTPDRWRTTAMRSNQEEFNESALRRWEEEDARQADRLLEKAARDGDDEALWNDLFYGTKAARAKTNQQPEQPVVYSTSSFPEVFSRSRSNSHGSSCYEAQDEQSPQKHVIDDVGMQPSDLSTIGMSEQAKHSTAEHSYIGSPHAASNETTPATSTQTIAELLASMEKVTETGEIFEDLVSGDDQNFDGFKEGGNKDQFSCRNASEDRSAQISSFHLAEFPRWSVIVVATCLVVGTSGFFIEEIMGLMGLFSTSSPFTLSRAEQDRMRERVGVLQQELQGFQESTSKIEVKSQKVLSELQRYTDKMRHDRERHHDMLTSEMQELRRHILDVTHELVEKERESIHTKLKELVKIQIINDEDDRKMITGNEVENEKSSVMTSAPTTGLLEINVAVEEAADESESDSSAKVHEKQLNADQRHDHDVMPVQPEDQERLIPVQPLDPTNNAESQVAPVSSDESLEQVVASQQPPVESSGVEFAPQISTEQEQVDAVQEQIDIFSLPALDQSAPSISVKSASKVATIAKTPRSASGISLEGILLSIGIMFLAACVVLRAYNINRRKRWFEARRKRRNQRALLLAQQRARAMADNLDDSDEWDGEETDGGVEEVSLMTPVRESEDDESRSEVHQSPEYDTELDDLNPDENVLYSPAETYRVATTGEHCMELSDLHFPSFR</sequence>
<feature type="domain" description="PIPK" evidence="4">
    <location>
        <begin position="280"/>
        <end position="685"/>
    </location>
</feature>
<dbReference type="CDD" id="cd00139">
    <property type="entry name" value="PIPKc"/>
    <property type="match status" value="1"/>
</dbReference>
<keyword evidence="6" id="KW-1185">Reference proteome</keyword>
<feature type="transmembrane region" description="Helical" evidence="3">
    <location>
        <begin position="92"/>
        <end position="115"/>
    </location>
</feature>
<feature type="region of interest" description="Disordered" evidence="2">
    <location>
        <begin position="1423"/>
        <end position="1481"/>
    </location>
</feature>
<keyword evidence="3" id="KW-0472">Membrane</keyword>
<keyword evidence="1" id="KW-0547">Nucleotide-binding</keyword>
<keyword evidence="1" id="KW-0808">Transferase</keyword>
<keyword evidence="1" id="KW-0067">ATP-binding</keyword>
<dbReference type="EMBL" id="BSXW01000863">
    <property type="protein sequence ID" value="GMF30775.1"/>
    <property type="molecule type" value="Genomic_DNA"/>
</dbReference>
<reference evidence="5" key="1">
    <citation type="submission" date="2023-04" db="EMBL/GenBank/DDBJ databases">
        <title>Phytophthora lilii NBRC 32176.</title>
        <authorList>
            <person name="Ichikawa N."/>
            <person name="Sato H."/>
            <person name="Tonouchi N."/>
        </authorList>
    </citation>
    <scope>NUCLEOTIDE SEQUENCE</scope>
    <source>
        <strain evidence="5">NBRC 32176</strain>
    </source>
</reference>
<dbReference type="InterPro" id="IPR002498">
    <property type="entry name" value="PInositol-4-P-4/5-kinase_core"/>
</dbReference>
<dbReference type="Gene3D" id="3.30.800.10">
    <property type="entry name" value="Phosphatidylinositol Phosphate Kinase II Beta"/>
    <property type="match status" value="1"/>
</dbReference>
<feature type="region of interest" description="Disordered" evidence="2">
    <location>
        <begin position="1231"/>
        <end position="1255"/>
    </location>
</feature>
<organism evidence="5 6">
    <name type="scientific">Phytophthora lilii</name>
    <dbReference type="NCBI Taxonomy" id="2077276"/>
    <lineage>
        <taxon>Eukaryota</taxon>
        <taxon>Sar</taxon>
        <taxon>Stramenopiles</taxon>
        <taxon>Oomycota</taxon>
        <taxon>Peronosporomycetes</taxon>
        <taxon>Peronosporales</taxon>
        <taxon>Peronosporaceae</taxon>
        <taxon>Phytophthora</taxon>
    </lineage>
</organism>
<dbReference type="PANTHER" id="PTHR23086">
    <property type="entry name" value="PHOSPHATIDYLINOSITOL-4-PHOSPHATE 5-KINASE"/>
    <property type="match status" value="1"/>
</dbReference>
<dbReference type="PANTHER" id="PTHR23086:SF8">
    <property type="entry name" value="PHOSPHATIDYLINOSITOL 5-PHOSPHATE 4-KINASE, ISOFORM A"/>
    <property type="match status" value="1"/>
</dbReference>
<comment type="caution">
    <text evidence="5">The sequence shown here is derived from an EMBL/GenBank/DDBJ whole genome shotgun (WGS) entry which is preliminary data.</text>
</comment>
<dbReference type="OrthoDB" id="20783at2759"/>
<feature type="compositionally biased region" description="Basic and acidic residues" evidence="2">
    <location>
        <begin position="1"/>
        <end position="21"/>
    </location>
</feature>
<feature type="transmembrane region" description="Helical" evidence="3">
    <location>
        <begin position="127"/>
        <end position="148"/>
    </location>
</feature>
<dbReference type="GO" id="GO:0016308">
    <property type="term" value="F:1-phosphatidylinositol-4-phosphate 5-kinase activity"/>
    <property type="evidence" value="ECO:0007669"/>
    <property type="project" value="TreeGrafter"/>
</dbReference>
<dbReference type="Pfam" id="PF01504">
    <property type="entry name" value="PIP5K"/>
    <property type="match status" value="1"/>
</dbReference>
<feature type="compositionally biased region" description="Basic and acidic residues" evidence="2">
    <location>
        <begin position="1240"/>
        <end position="1255"/>
    </location>
</feature>
<proteinExistence type="predicted"/>
<dbReference type="GO" id="GO:0046854">
    <property type="term" value="P:phosphatidylinositol phosphate biosynthetic process"/>
    <property type="evidence" value="ECO:0007669"/>
    <property type="project" value="TreeGrafter"/>
</dbReference>
<evidence type="ECO:0000256" key="2">
    <source>
        <dbReference type="SAM" id="MobiDB-lite"/>
    </source>
</evidence>
<feature type="region of interest" description="Disordered" evidence="2">
    <location>
        <begin position="1"/>
        <end position="32"/>
    </location>
</feature>
<dbReference type="Proteomes" id="UP001165083">
    <property type="component" value="Unassembled WGS sequence"/>
</dbReference>
<protein>
    <submittedName>
        <fullName evidence="5">Unnamed protein product</fullName>
    </submittedName>
</protein>
<dbReference type="GO" id="GO:0005524">
    <property type="term" value="F:ATP binding"/>
    <property type="evidence" value="ECO:0007669"/>
    <property type="project" value="UniProtKB-UniRule"/>
</dbReference>
<evidence type="ECO:0000259" key="4">
    <source>
        <dbReference type="PROSITE" id="PS51455"/>
    </source>
</evidence>
<feature type="transmembrane region" description="Helical" evidence="3">
    <location>
        <begin position="1371"/>
        <end position="1390"/>
    </location>
</feature>
<dbReference type="PROSITE" id="PS51455">
    <property type="entry name" value="PIPK"/>
    <property type="match status" value="1"/>
</dbReference>
<feature type="region of interest" description="Disordered" evidence="2">
    <location>
        <begin position="724"/>
        <end position="768"/>
    </location>
</feature>
<feature type="region of interest" description="Disordered" evidence="2">
    <location>
        <begin position="963"/>
        <end position="989"/>
    </location>
</feature>
<feature type="compositionally biased region" description="Low complexity" evidence="2">
    <location>
        <begin position="923"/>
        <end position="932"/>
    </location>
</feature>
<accession>A0A9W6UC24</accession>
<dbReference type="GO" id="GO:0005886">
    <property type="term" value="C:plasma membrane"/>
    <property type="evidence" value="ECO:0007669"/>
    <property type="project" value="TreeGrafter"/>
</dbReference>
<dbReference type="SMART" id="SM00330">
    <property type="entry name" value="PIPKc"/>
    <property type="match status" value="1"/>
</dbReference>
<gene>
    <name evidence="5" type="ORF">Plil01_001315700</name>
</gene>
<evidence type="ECO:0000256" key="3">
    <source>
        <dbReference type="SAM" id="Phobius"/>
    </source>
</evidence>
<keyword evidence="1" id="KW-0418">Kinase</keyword>
<keyword evidence="3" id="KW-1133">Transmembrane helix</keyword>
<dbReference type="InterPro" id="IPR027484">
    <property type="entry name" value="PInositol-4-P-5-kinase_N"/>
</dbReference>
<evidence type="ECO:0000313" key="6">
    <source>
        <dbReference type="Proteomes" id="UP001165083"/>
    </source>
</evidence>
<dbReference type="SUPFAM" id="SSF56104">
    <property type="entry name" value="SAICAR synthase-like"/>
    <property type="match status" value="1"/>
</dbReference>
<evidence type="ECO:0000313" key="5">
    <source>
        <dbReference type="EMBL" id="GMF30775.1"/>
    </source>
</evidence>
<feature type="region of interest" description="Disordered" evidence="2">
    <location>
        <begin position="590"/>
        <end position="612"/>
    </location>
</feature>
<feature type="region of interest" description="Disordered" evidence="2">
    <location>
        <begin position="922"/>
        <end position="942"/>
    </location>
</feature>
<dbReference type="InterPro" id="IPR027483">
    <property type="entry name" value="PInositol-4-P-4/5-kinase_C_sf"/>
</dbReference>
<dbReference type="Gene3D" id="3.30.810.10">
    <property type="entry name" value="2-Layer Sandwich"/>
    <property type="match status" value="1"/>
</dbReference>
<feature type="compositionally biased region" description="Acidic residues" evidence="2">
    <location>
        <begin position="1424"/>
        <end position="1440"/>
    </location>
</feature>
<feature type="region of interest" description="Disordered" evidence="2">
    <location>
        <begin position="690"/>
        <end position="712"/>
    </location>
</feature>
<keyword evidence="3" id="KW-0812">Transmembrane</keyword>
<name>A0A9W6UC24_9STRA</name>
<feature type="transmembrane region" description="Helical" evidence="3">
    <location>
        <begin position="69"/>
        <end position="86"/>
    </location>
</feature>
<feature type="compositionally biased region" description="Acidic residues" evidence="2">
    <location>
        <begin position="1467"/>
        <end position="1476"/>
    </location>
</feature>
<dbReference type="InterPro" id="IPR023610">
    <property type="entry name" value="PInositol-4/5-P-5/4-kinase"/>
</dbReference>
<dbReference type="Gene3D" id="1.20.1070.10">
    <property type="entry name" value="Rhodopsin 7-helix transmembrane proteins"/>
    <property type="match status" value="1"/>
</dbReference>